<dbReference type="Proteomes" id="UP001596997">
    <property type="component" value="Unassembled WGS sequence"/>
</dbReference>
<dbReference type="CDD" id="cd07341">
    <property type="entry name" value="M56_BlaR1_MecR1_like"/>
    <property type="match status" value="1"/>
</dbReference>
<protein>
    <submittedName>
        <fullName evidence="3">M56 family metallopeptidase</fullName>
    </submittedName>
</protein>
<dbReference type="PANTHER" id="PTHR34978:SF3">
    <property type="entry name" value="SLR0241 PROTEIN"/>
    <property type="match status" value="1"/>
</dbReference>
<evidence type="ECO:0000313" key="3">
    <source>
        <dbReference type="EMBL" id="MFD0963116.1"/>
    </source>
</evidence>
<evidence type="ECO:0000259" key="2">
    <source>
        <dbReference type="Pfam" id="PF05569"/>
    </source>
</evidence>
<organism evidence="3 4">
    <name type="scientific">Pseudofulvibacter geojedonensis</name>
    <dbReference type="NCBI Taxonomy" id="1123758"/>
    <lineage>
        <taxon>Bacteria</taxon>
        <taxon>Pseudomonadati</taxon>
        <taxon>Bacteroidota</taxon>
        <taxon>Flavobacteriia</taxon>
        <taxon>Flavobacteriales</taxon>
        <taxon>Flavobacteriaceae</taxon>
        <taxon>Pseudofulvibacter</taxon>
    </lineage>
</organism>
<dbReference type="Pfam" id="PF05569">
    <property type="entry name" value="Peptidase_M56"/>
    <property type="match status" value="1"/>
</dbReference>
<dbReference type="RefSeq" id="WP_377713499.1">
    <property type="nucleotide sequence ID" value="NZ_JBHTJM010000005.1"/>
</dbReference>
<feature type="domain" description="Peptidase M56" evidence="2">
    <location>
        <begin position="13"/>
        <end position="255"/>
    </location>
</feature>
<name>A0ABW3I071_9FLAO</name>
<accession>A0ABW3I071</accession>
<dbReference type="EMBL" id="JBHTJM010000005">
    <property type="protein sequence ID" value="MFD0963116.1"/>
    <property type="molecule type" value="Genomic_DNA"/>
</dbReference>
<dbReference type="InterPro" id="IPR008756">
    <property type="entry name" value="Peptidase_M56"/>
</dbReference>
<proteinExistence type="predicted"/>
<dbReference type="PANTHER" id="PTHR34978">
    <property type="entry name" value="POSSIBLE SENSOR-TRANSDUCER PROTEIN BLAR"/>
    <property type="match status" value="1"/>
</dbReference>
<comment type="caution">
    <text evidence="3">The sequence shown here is derived from an EMBL/GenBank/DDBJ whole genome shotgun (WGS) entry which is preliminary data.</text>
</comment>
<keyword evidence="1" id="KW-0812">Transmembrane</keyword>
<feature type="transmembrane region" description="Helical" evidence="1">
    <location>
        <begin position="85"/>
        <end position="103"/>
    </location>
</feature>
<evidence type="ECO:0000256" key="1">
    <source>
        <dbReference type="SAM" id="Phobius"/>
    </source>
</evidence>
<sequence length="596" mass="68182">MGVYLLKSAACLAIFLIFYKLLLEKESIHKLKRYYLLVSLLLSFIIPLTSYTSFEYVKAMEVLPNSNTISIIEDIPEEKTLSIEIIFLTIYAFISGIFLFFFIKNLWLMAKKIQANEKNTSENTTKVLLKELIVPHTFLKYIFINKTEYNNNSIPKSVIAHEEAHAKQKHSVDILLLECLHILFWFNPLIYLYKRAIKLNHEFLADEAVINKGYETKAYQQTLLAYSSHATLEYSNYFGLANAINYSSIKKRLTVMKTKTTKKTVWLRSLLILPLVALLLFSFSTKEIIYQEKATKQMVAEYNKLAKKYNAQDKNNRVVLLKDIQRLEYIYKLMTPEQKKNAEPFPDCPPPPPPPPPYPEDADYFINDQKASINEVNEINPENIQSVFVSGKDKPGKPRLDVFTKDYRGVVAPKPPKILKLPKNDGTKFLPAPEYPADAYCYINGKKTSMKEVKKLDSETIKRVIISGKDESGKVLKKPILEVYTIDYKGPEPSPSKYTNRPGAKINGKVCEGCMLQMTKEQLKNSYLSLQENGKIIMQFRVKAPKKPTVTCIGSILNDEAIKVIDNANKGQIIQLFDIRVDGLKTKPPILITLLD</sequence>
<keyword evidence="1" id="KW-0472">Membrane</keyword>
<feature type="transmembrane region" description="Helical" evidence="1">
    <location>
        <begin position="6"/>
        <end position="22"/>
    </location>
</feature>
<feature type="transmembrane region" description="Helical" evidence="1">
    <location>
        <begin position="34"/>
        <end position="54"/>
    </location>
</feature>
<gene>
    <name evidence="3" type="ORF">ACFQ1O_03750</name>
</gene>
<feature type="transmembrane region" description="Helical" evidence="1">
    <location>
        <begin position="265"/>
        <end position="283"/>
    </location>
</feature>
<keyword evidence="1" id="KW-1133">Transmembrane helix</keyword>
<dbReference type="InterPro" id="IPR052173">
    <property type="entry name" value="Beta-lactam_resp_regulator"/>
</dbReference>
<evidence type="ECO:0000313" key="4">
    <source>
        <dbReference type="Proteomes" id="UP001596997"/>
    </source>
</evidence>
<reference evidence="4" key="1">
    <citation type="journal article" date="2019" name="Int. J. Syst. Evol. Microbiol.">
        <title>The Global Catalogue of Microorganisms (GCM) 10K type strain sequencing project: providing services to taxonomists for standard genome sequencing and annotation.</title>
        <authorList>
            <consortium name="The Broad Institute Genomics Platform"/>
            <consortium name="The Broad Institute Genome Sequencing Center for Infectious Disease"/>
            <person name="Wu L."/>
            <person name="Ma J."/>
        </authorList>
    </citation>
    <scope>NUCLEOTIDE SEQUENCE [LARGE SCALE GENOMIC DNA]</scope>
    <source>
        <strain evidence="4">CCUG 62114</strain>
    </source>
</reference>
<keyword evidence="4" id="KW-1185">Reference proteome</keyword>